<dbReference type="AlphaFoldDB" id="A0A5M3W309"/>
<evidence type="ECO:0000313" key="3">
    <source>
        <dbReference type="Proteomes" id="UP000334990"/>
    </source>
</evidence>
<gene>
    <name evidence="2" type="ORF">Acor_55230</name>
</gene>
<feature type="region of interest" description="Disordered" evidence="1">
    <location>
        <begin position="220"/>
        <end position="246"/>
    </location>
</feature>
<comment type="caution">
    <text evidence="2">The sequence shown here is derived from an EMBL/GenBank/DDBJ whole genome shotgun (WGS) entry which is preliminary data.</text>
</comment>
<keyword evidence="3" id="KW-1185">Reference proteome</keyword>
<evidence type="ECO:0000313" key="2">
    <source>
        <dbReference type="EMBL" id="GES03457.1"/>
    </source>
</evidence>
<sequence length="246" mass="25450">MTIMTIVQTTAASIGRLGLAAAVFGRPVFARADEPPGATVTPAETATGARLSMSASLYELLVNAAIATGWLSERRTLLGRSLDKDAKVMVTVKDVLVAGTVLTGAAALVGKAVTRREPPADGSASGEEPSPDAAVDADSSHRYLQKVTKLNRTFALLGVASAFINLRCSTPTIPTRYGASSRSGERDDAYAFRRSRQHAGRHAAAGRFCGCVRGGGAVPDARGIGPVSAPSRPQASAVRSPWPPAP</sequence>
<proteinExistence type="predicted"/>
<feature type="region of interest" description="Disordered" evidence="1">
    <location>
        <begin position="114"/>
        <end position="138"/>
    </location>
</feature>
<protein>
    <submittedName>
        <fullName evidence="2">Uncharacterized protein</fullName>
    </submittedName>
</protein>
<evidence type="ECO:0000256" key="1">
    <source>
        <dbReference type="SAM" id="MobiDB-lite"/>
    </source>
</evidence>
<accession>A0A5M3W309</accession>
<name>A0A5M3W309_9ACTN</name>
<reference evidence="2 3" key="1">
    <citation type="submission" date="2019-10" db="EMBL/GenBank/DDBJ databases">
        <title>Whole genome shotgun sequence of Acrocarpospora corrugata NBRC 13972.</title>
        <authorList>
            <person name="Ichikawa N."/>
            <person name="Kimura A."/>
            <person name="Kitahashi Y."/>
            <person name="Komaki H."/>
            <person name="Oguchi A."/>
        </authorList>
    </citation>
    <scope>NUCLEOTIDE SEQUENCE [LARGE SCALE GENOMIC DNA]</scope>
    <source>
        <strain evidence="2 3">NBRC 13972</strain>
    </source>
</reference>
<dbReference type="Proteomes" id="UP000334990">
    <property type="component" value="Unassembled WGS sequence"/>
</dbReference>
<dbReference type="EMBL" id="BLAD01000069">
    <property type="protein sequence ID" value="GES03457.1"/>
    <property type="molecule type" value="Genomic_DNA"/>
</dbReference>
<organism evidence="2 3">
    <name type="scientific">Acrocarpospora corrugata</name>
    <dbReference type="NCBI Taxonomy" id="35763"/>
    <lineage>
        <taxon>Bacteria</taxon>
        <taxon>Bacillati</taxon>
        <taxon>Actinomycetota</taxon>
        <taxon>Actinomycetes</taxon>
        <taxon>Streptosporangiales</taxon>
        <taxon>Streptosporangiaceae</taxon>
        <taxon>Acrocarpospora</taxon>
    </lineage>
</organism>